<dbReference type="GeneID" id="63802057"/>
<proteinExistence type="predicted"/>
<feature type="compositionally biased region" description="Low complexity" evidence="1">
    <location>
        <begin position="10"/>
        <end position="21"/>
    </location>
</feature>
<comment type="caution">
    <text evidence="2">The sequence shown here is derived from an EMBL/GenBank/DDBJ whole genome shotgun (WGS) entry which is preliminary data.</text>
</comment>
<sequence>MGIRSDAQRRAVAANRQRPNPGTASSANFCAPANGPKQPLPRDLRLRIKPKLHPTTGRPQLTVDELEGHSRVATKSTYLPISARHLHQALNDPLCYRMASGIGAVRPDIVEHAGKVLQLRILSAMHRMHLQFSQHANPPAPLVIPEKGTTFGQPRSRLDVIRMEVDGRVQRQDARWQCMYPLVELPQSHSIDCVLPAAGLQCIVRLPPPLPYTRLAISDQPLSVSSEAMAKKVWKTLRKMHGNYEPIEYDVLAQIDWLAVQIAGRPEPHNEPTLSMQALEQLYHWLPVLTPGLHVDGPVNHKGKRGKKLRAIDKQPENAWPRPFRSETQLTYQFSLAEPGLKYAHVDGARTKAVPVKGSAG</sequence>
<feature type="region of interest" description="Disordered" evidence="1">
    <location>
        <begin position="1"/>
        <end position="41"/>
    </location>
</feature>
<evidence type="ECO:0000313" key="3">
    <source>
        <dbReference type="Proteomes" id="UP000193922"/>
    </source>
</evidence>
<name>A0A1Y1WGL9_9FUNG</name>
<dbReference type="AlphaFoldDB" id="A0A1Y1WGL9"/>
<dbReference type="OrthoDB" id="5594922at2759"/>
<protein>
    <submittedName>
        <fullName evidence="2">Uncharacterized protein</fullName>
    </submittedName>
</protein>
<reference evidence="2 3" key="1">
    <citation type="submission" date="2016-07" db="EMBL/GenBank/DDBJ databases">
        <title>Pervasive Adenine N6-methylation of Active Genes in Fungi.</title>
        <authorList>
            <consortium name="DOE Joint Genome Institute"/>
            <person name="Mondo S.J."/>
            <person name="Dannebaum R.O."/>
            <person name="Kuo R.C."/>
            <person name="Labutti K."/>
            <person name="Haridas S."/>
            <person name="Kuo A."/>
            <person name="Salamov A."/>
            <person name="Ahrendt S.R."/>
            <person name="Lipzen A."/>
            <person name="Sullivan W."/>
            <person name="Andreopoulos W.B."/>
            <person name="Clum A."/>
            <person name="Lindquist E."/>
            <person name="Daum C."/>
            <person name="Ramamoorthy G.K."/>
            <person name="Gryganskyi A."/>
            <person name="Culley D."/>
            <person name="Magnuson J.K."/>
            <person name="James T.Y."/>
            <person name="O'Malley M.A."/>
            <person name="Stajich J.E."/>
            <person name="Spatafora J.W."/>
            <person name="Visel A."/>
            <person name="Grigoriev I.V."/>
        </authorList>
    </citation>
    <scope>NUCLEOTIDE SEQUENCE [LARGE SCALE GENOMIC DNA]</scope>
    <source>
        <strain evidence="2 3">ATCC 12442</strain>
    </source>
</reference>
<dbReference type="Proteomes" id="UP000193922">
    <property type="component" value="Unassembled WGS sequence"/>
</dbReference>
<gene>
    <name evidence="2" type="ORF">DL89DRAFT_256108</name>
</gene>
<keyword evidence="3" id="KW-1185">Reference proteome</keyword>
<dbReference type="RefSeq" id="XP_040745912.1">
    <property type="nucleotide sequence ID" value="XM_040885409.1"/>
</dbReference>
<evidence type="ECO:0000256" key="1">
    <source>
        <dbReference type="SAM" id="MobiDB-lite"/>
    </source>
</evidence>
<accession>A0A1Y1WGL9</accession>
<organism evidence="2 3">
    <name type="scientific">Linderina pennispora</name>
    <dbReference type="NCBI Taxonomy" id="61395"/>
    <lineage>
        <taxon>Eukaryota</taxon>
        <taxon>Fungi</taxon>
        <taxon>Fungi incertae sedis</taxon>
        <taxon>Zoopagomycota</taxon>
        <taxon>Kickxellomycotina</taxon>
        <taxon>Kickxellomycetes</taxon>
        <taxon>Kickxellales</taxon>
        <taxon>Kickxellaceae</taxon>
        <taxon>Linderina</taxon>
    </lineage>
</organism>
<evidence type="ECO:0000313" key="2">
    <source>
        <dbReference type="EMBL" id="ORX72488.1"/>
    </source>
</evidence>
<dbReference type="EMBL" id="MCFD01000003">
    <property type="protein sequence ID" value="ORX72488.1"/>
    <property type="molecule type" value="Genomic_DNA"/>
</dbReference>